<gene>
    <name evidence="11" type="ORF">H9Q78_03090</name>
</gene>
<feature type="transmembrane region" description="Helical" evidence="8">
    <location>
        <begin position="12"/>
        <end position="32"/>
    </location>
</feature>
<dbReference type="CDD" id="cd06225">
    <property type="entry name" value="HAMP"/>
    <property type="match status" value="1"/>
</dbReference>
<keyword evidence="12" id="KW-1185">Reference proteome</keyword>
<dbReference type="InterPro" id="IPR050351">
    <property type="entry name" value="BphY/WalK/GraS-like"/>
</dbReference>
<reference evidence="11 12" key="1">
    <citation type="submission" date="2020-08" db="EMBL/GenBank/DDBJ databases">
        <authorList>
            <person name="Liu C."/>
            <person name="Sun Q."/>
        </authorList>
    </citation>
    <scope>NUCLEOTIDE SEQUENCE [LARGE SCALE GENOMIC DNA]</scope>
    <source>
        <strain evidence="11 12">NSJ-38</strain>
    </source>
</reference>
<evidence type="ECO:0000256" key="1">
    <source>
        <dbReference type="ARBA" id="ARBA00000085"/>
    </source>
</evidence>
<dbReference type="SUPFAM" id="SSF47384">
    <property type="entry name" value="Homodimeric domain of signal transducing histidine kinase"/>
    <property type="match status" value="1"/>
</dbReference>
<dbReference type="Proteomes" id="UP000515823">
    <property type="component" value="Chromosome"/>
</dbReference>
<keyword evidence="6" id="KW-0418">Kinase</keyword>
<dbReference type="EMBL" id="CP060634">
    <property type="protein sequence ID" value="QNM06158.1"/>
    <property type="molecule type" value="Genomic_DNA"/>
</dbReference>
<dbReference type="PRINTS" id="PR00344">
    <property type="entry name" value="BCTRLSENSOR"/>
</dbReference>
<dbReference type="PROSITE" id="PS50109">
    <property type="entry name" value="HIS_KIN"/>
    <property type="match status" value="1"/>
</dbReference>
<dbReference type="SUPFAM" id="SSF158472">
    <property type="entry name" value="HAMP domain-like"/>
    <property type="match status" value="1"/>
</dbReference>
<dbReference type="Gene3D" id="1.10.287.130">
    <property type="match status" value="1"/>
</dbReference>
<dbReference type="Pfam" id="PF00512">
    <property type="entry name" value="HisKA"/>
    <property type="match status" value="1"/>
</dbReference>
<evidence type="ECO:0000313" key="12">
    <source>
        <dbReference type="Proteomes" id="UP000515823"/>
    </source>
</evidence>
<dbReference type="GO" id="GO:0016036">
    <property type="term" value="P:cellular response to phosphate starvation"/>
    <property type="evidence" value="ECO:0007669"/>
    <property type="project" value="TreeGrafter"/>
</dbReference>
<keyword evidence="8" id="KW-0812">Transmembrane</keyword>
<accession>A0A7G9G5S6</accession>
<feature type="domain" description="HAMP" evidence="10">
    <location>
        <begin position="192"/>
        <end position="244"/>
    </location>
</feature>
<dbReference type="Pfam" id="PF02518">
    <property type="entry name" value="HATPase_c"/>
    <property type="match status" value="1"/>
</dbReference>
<keyword evidence="5" id="KW-0808">Transferase</keyword>
<keyword evidence="4" id="KW-0597">Phosphoprotein</keyword>
<dbReference type="EC" id="2.7.13.3" evidence="3"/>
<dbReference type="Gene3D" id="3.30.565.10">
    <property type="entry name" value="Histidine kinase-like ATPase, C-terminal domain"/>
    <property type="match status" value="1"/>
</dbReference>
<protein>
    <recommendedName>
        <fullName evidence="3">histidine kinase</fullName>
        <ecNumber evidence="3">2.7.13.3</ecNumber>
    </recommendedName>
</protein>
<dbReference type="Gene3D" id="6.10.340.10">
    <property type="match status" value="1"/>
</dbReference>
<feature type="transmembrane region" description="Helical" evidence="8">
    <location>
        <begin position="171"/>
        <end position="190"/>
    </location>
</feature>
<dbReference type="PANTHER" id="PTHR45453:SF1">
    <property type="entry name" value="PHOSPHATE REGULON SENSOR PROTEIN PHOR"/>
    <property type="match status" value="1"/>
</dbReference>
<comment type="catalytic activity">
    <reaction evidence="1">
        <text>ATP + protein L-histidine = ADP + protein N-phospho-L-histidine.</text>
        <dbReference type="EC" id="2.7.13.3"/>
    </reaction>
</comment>
<dbReference type="InterPro" id="IPR004358">
    <property type="entry name" value="Sig_transdc_His_kin-like_C"/>
</dbReference>
<evidence type="ECO:0000313" key="11">
    <source>
        <dbReference type="EMBL" id="QNM06158.1"/>
    </source>
</evidence>
<sequence>MRHTIRFKYTMILIGVVASVIVASWIVINLCLEPYYMQSKQRTLIQSHNQLESQLFSDGTVTDETKMYLRRIKENYNIEIFLWDSSQNVLYSSSNADALKNGNDPLSYILGRQQTVQLLKSTDEYQINKTYDSNLEAYYMEMFSTYTGGSFSIMRVPLQSIEETVNLVNRFHIYIALGVAFIGIVAAWFLTKNMTAPILRLSSLADRMARLDFTAKYEGGDDNEIGILGQNMNHMSEQLEKTILELKTANLELKRDIEQKTKIDEMRQEFLSNVSHELKTPIALVQGYAEGLKEGISDDPESMEWYCDVIIDEAAKMNNMVKKLLTLNQIEAGREQISMEHFDLISMIEGVLNSYRILIEQKEAQVELHSPESLYIWADEYMAEEVIRNYVGNALNHLDGERKISITVERRDTKARIYVKNTGKPIPEEDIGRIWDKFYKVDKARTREYGGSGIGLSIVRAVMESHNCGYGVENQEDGVAFFCEFDCG</sequence>
<dbReference type="InterPro" id="IPR036097">
    <property type="entry name" value="HisK_dim/P_sf"/>
</dbReference>
<evidence type="ECO:0000256" key="4">
    <source>
        <dbReference type="ARBA" id="ARBA00022553"/>
    </source>
</evidence>
<dbReference type="GO" id="GO:0004721">
    <property type="term" value="F:phosphoprotein phosphatase activity"/>
    <property type="evidence" value="ECO:0007669"/>
    <property type="project" value="TreeGrafter"/>
</dbReference>
<evidence type="ECO:0000256" key="6">
    <source>
        <dbReference type="ARBA" id="ARBA00022777"/>
    </source>
</evidence>
<dbReference type="AlphaFoldDB" id="A0A7G9G5S6"/>
<evidence type="ECO:0000259" key="9">
    <source>
        <dbReference type="PROSITE" id="PS50109"/>
    </source>
</evidence>
<organism evidence="11 12">
    <name type="scientific">Qiania dongpingensis</name>
    <dbReference type="NCBI Taxonomy" id="2763669"/>
    <lineage>
        <taxon>Bacteria</taxon>
        <taxon>Bacillati</taxon>
        <taxon>Bacillota</taxon>
        <taxon>Clostridia</taxon>
        <taxon>Lachnospirales</taxon>
        <taxon>Lachnospiraceae</taxon>
        <taxon>Qiania</taxon>
    </lineage>
</organism>
<dbReference type="SMART" id="SM00388">
    <property type="entry name" value="HisKA"/>
    <property type="match status" value="1"/>
</dbReference>
<keyword evidence="7" id="KW-0902">Two-component regulatory system</keyword>
<dbReference type="InterPro" id="IPR003594">
    <property type="entry name" value="HATPase_dom"/>
</dbReference>
<evidence type="ECO:0000256" key="7">
    <source>
        <dbReference type="ARBA" id="ARBA00023012"/>
    </source>
</evidence>
<dbReference type="PANTHER" id="PTHR45453">
    <property type="entry name" value="PHOSPHATE REGULON SENSOR PROTEIN PHOR"/>
    <property type="match status" value="1"/>
</dbReference>
<dbReference type="CDD" id="cd00082">
    <property type="entry name" value="HisKA"/>
    <property type="match status" value="1"/>
</dbReference>
<dbReference type="GO" id="GO:0005886">
    <property type="term" value="C:plasma membrane"/>
    <property type="evidence" value="ECO:0007669"/>
    <property type="project" value="TreeGrafter"/>
</dbReference>
<dbReference type="KEGG" id="qdo:H9Q78_03090"/>
<dbReference type="FunFam" id="1.10.287.130:FF:000001">
    <property type="entry name" value="Two-component sensor histidine kinase"/>
    <property type="match status" value="1"/>
</dbReference>
<dbReference type="SUPFAM" id="SSF55874">
    <property type="entry name" value="ATPase domain of HSP90 chaperone/DNA topoisomerase II/histidine kinase"/>
    <property type="match status" value="1"/>
</dbReference>
<name>A0A7G9G5S6_9FIRM</name>
<dbReference type="RefSeq" id="WP_249303545.1">
    <property type="nucleotide sequence ID" value="NZ_CP060634.1"/>
</dbReference>
<dbReference type="GO" id="GO:0000155">
    <property type="term" value="F:phosphorelay sensor kinase activity"/>
    <property type="evidence" value="ECO:0007669"/>
    <property type="project" value="InterPro"/>
</dbReference>
<proteinExistence type="predicted"/>
<evidence type="ECO:0000256" key="2">
    <source>
        <dbReference type="ARBA" id="ARBA00004370"/>
    </source>
</evidence>
<keyword evidence="8" id="KW-0472">Membrane</keyword>
<evidence type="ECO:0000259" key="10">
    <source>
        <dbReference type="PROSITE" id="PS50885"/>
    </source>
</evidence>
<dbReference type="InterPro" id="IPR005467">
    <property type="entry name" value="His_kinase_dom"/>
</dbReference>
<dbReference type="InterPro" id="IPR003661">
    <property type="entry name" value="HisK_dim/P_dom"/>
</dbReference>
<comment type="subcellular location">
    <subcellularLocation>
        <location evidence="2">Membrane</location>
    </subcellularLocation>
</comment>
<dbReference type="InterPro" id="IPR003660">
    <property type="entry name" value="HAMP_dom"/>
</dbReference>
<evidence type="ECO:0000256" key="3">
    <source>
        <dbReference type="ARBA" id="ARBA00012438"/>
    </source>
</evidence>
<feature type="domain" description="Histidine kinase" evidence="9">
    <location>
        <begin position="273"/>
        <end position="469"/>
    </location>
</feature>
<dbReference type="InterPro" id="IPR036890">
    <property type="entry name" value="HATPase_C_sf"/>
</dbReference>
<dbReference type="Pfam" id="PF00672">
    <property type="entry name" value="HAMP"/>
    <property type="match status" value="1"/>
</dbReference>
<evidence type="ECO:0000256" key="5">
    <source>
        <dbReference type="ARBA" id="ARBA00022679"/>
    </source>
</evidence>
<dbReference type="SMART" id="SM00304">
    <property type="entry name" value="HAMP"/>
    <property type="match status" value="1"/>
</dbReference>
<keyword evidence="8" id="KW-1133">Transmembrane helix</keyword>
<evidence type="ECO:0000256" key="8">
    <source>
        <dbReference type="SAM" id="Phobius"/>
    </source>
</evidence>
<dbReference type="PROSITE" id="PS50885">
    <property type="entry name" value="HAMP"/>
    <property type="match status" value="1"/>
</dbReference>
<dbReference type="SMART" id="SM00387">
    <property type="entry name" value="HATPase_c"/>
    <property type="match status" value="1"/>
</dbReference>